<name>A0A409WXX6_9AGAR</name>
<dbReference type="AlphaFoldDB" id="A0A409WXX6"/>
<dbReference type="InParanoid" id="A0A409WXX6"/>
<feature type="compositionally biased region" description="Basic and acidic residues" evidence="1">
    <location>
        <begin position="86"/>
        <end position="114"/>
    </location>
</feature>
<keyword evidence="3" id="KW-1185">Reference proteome</keyword>
<feature type="region of interest" description="Disordered" evidence="1">
    <location>
        <begin position="86"/>
        <end position="173"/>
    </location>
</feature>
<dbReference type="EMBL" id="NHYE01004627">
    <property type="protein sequence ID" value="PPQ83374.1"/>
    <property type="molecule type" value="Genomic_DNA"/>
</dbReference>
<evidence type="ECO:0000256" key="1">
    <source>
        <dbReference type="SAM" id="MobiDB-lite"/>
    </source>
</evidence>
<organism evidence="2 3">
    <name type="scientific">Gymnopilus dilepis</name>
    <dbReference type="NCBI Taxonomy" id="231916"/>
    <lineage>
        <taxon>Eukaryota</taxon>
        <taxon>Fungi</taxon>
        <taxon>Dikarya</taxon>
        <taxon>Basidiomycota</taxon>
        <taxon>Agaricomycotina</taxon>
        <taxon>Agaricomycetes</taxon>
        <taxon>Agaricomycetidae</taxon>
        <taxon>Agaricales</taxon>
        <taxon>Agaricineae</taxon>
        <taxon>Hymenogastraceae</taxon>
        <taxon>Gymnopilus</taxon>
    </lineage>
</organism>
<feature type="compositionally biased region" description="Basic and acidic residues" evidence="1">
    <location>
        <begin position="152"/>
        <end position="173"/>
    </location>
</feature>
<feature type="compositionally biased region" description="Acidic residues" evidence="1">
    <location>
        <begin position="115"/>
        <end position="125"/>
    </location>
</feature>
<reference evidence="2 3" key="1">
    <citation type="journal article" date="2018" name="Evol. Lett.">
        <title>Horizontal gene cluster transfer increased hallucinogenic mushroom diversity.</title>
        <authorList>
            <person name="Reynolds H.T."/>
            <person name="Vijayakumar V."/>
            <person name="Gluck-Thaler E."/>
            <person name="Korotkin H.B."/>
            <person name="Matheny P.B."/>
            <person name="Slot J.C."/>
        </authorList>
    </citation>
    <scope>NUCLEOTIDE SEQUENCE [LARGE SCALE GENOMIC DNA]</scope>
    <source>
        <strain evidence="2 3">SRW20</strain>
    </source>
</reference>
<sequence>MPEDPEISVFIYRIWRKILENSSKEGITPLAYLEIFSRCFAVGTKGKKYCTISVNKARYSGELQSTGKASVLKGPRLPDMQSKLQEGEALRHQDDEVKDEHREPEDGEDLKSGDLELDSEEDLESKEEVESLDREELKQQDDADLLSQPAKTLEHKDGKTLKRQDNSEKPKDKVFIANPHDLARASRAPWAYLVNQRLQAGHICLARRGKTLAIGAGYHLATFHLGLEAHITVMSRTDYDKLIAKDCPGANKNKAKAAKMRSFVLPTEFIEPGSSSRSRRTVNVFAAIVSDSFAIVISDFSRLIRMHITSKNTHWTQEDLQITSPEWPDIWKAFPDGPDWVLEADDALIALQRWRHEVLSGAPGHMFPIVDVMAENTSMAFSGFGRHLANDFLYYAALFPGTPCTWICSDDKRFLRFQESILTYMKIWRSD</sequence>
<proteinExistence type="predicted"/>
<comment type="caution">
    <text evidence="2">The sequence shown here is derived from an EMBL/GenBank/DDBJ whole genome shotgun (WGS) entry which is preliminary data.</text>
</comment>
<accession>A0A409WXX6</accession>
<dbReference type="OrthoDB" id="3040495at2759"/>
<protein>
    <submittedName>
        <fullName evidence="2">Uncharacterized protein</fullName>
    </submittedName>
</protein>
<feature type="non-terminal residue" evidence="2">
    <location>
        <position position="431"/>
    </location>
</feature>
<evidence type="ECO:0000313" key="3">
    <source>
        <dbReference type="Proteomes" id="UP000284706"/>
    </source>
</evidence>
<dbReference type="Proteomes" id="UP000284706">
    <property type="component" value="Unassembled WGS sequence"/>
</dbReference>
<feature type="compositionally biased region" description="Basic and acidic residues" evidence="1">
    <location>
        <begin position="126"/>
        <end position="141"/>
    </location>
</feature>
<gene>
    <name evidence="2" type="ORF">CVT26_012673</name>
</gene>
<evidence type="ECO:0000313" key="2">
    <source>
        <dbReference type="EMBL" id="PPQ83374.1"/>
    </source>
</evidence>